<dbReference type="AlphaFoldDB" id="A0A3D9DRM5"/>
<dbReference type="Proteomes" id="UP000256334">
    <property type="component" value="Unassembled WGS sequence"/>
</dbReference>
<evidence type="ECO:0000313" key="2">
    <source>
        <dbReference type="Proteomes" id="UP000256334"/>
    </source>
</evidence>
<proteinExistence type="predicted"/>
<accession>A0A3D9DRM5</accession>
<evidence type="ECO:0000313" key="1">
    <source>
        <dbReference type="EMBL" id="REC93311.1"/>
    </source>
</evidence>
<sequence>MATIPKHLQTVAVQVTGNDNPTGRFWVSLLNGDGSTAPSWTFTTIQERDDKARLLAVEYGVEVKEREVINRERRARVEQAHQAELEAIRSAPMEFVDRESLVAAPTLCGILSDLGLSRLRERFPDNFLLPVSQRVAKRFEREGRASYMIVSWGGKGVAMNPREAEAFGLEEAPNWLPDTGFVPTVPQLSDFEAEGFDIAARY</sequence>
<organism evidence="1 2">
    <name type="scientific">Kushneria indalinina DSM 14324</name>
    <dbReference type="NCBI Taxonomy" id="1122140"/>
    <lineage>
        <taxon>Bacteria</taxon>
        <taxon>Pseudomonadati</taxon>
        <taxon>Pseudomonadota</taxon>
        <taxon>Gammaproteobacteria</taxon>
        <taxon>Oceanospirillales</taxon>
        <taxon>Halomonadaceae</taxon>
        <taxon>Kushneria</taxon>
    </lineage>
</organism>
<comment type="caution">
    <text evidence="1">The sequence shown here is derived from an EMBL/GenBank/DDBJ whole genome shotgun (WGS) entry which is preliminary data.</text>
</comment>
<dbReference type="EMBL" id="QRDJ01000013">
    <property type="protein sequence ID" value="REC93311.1"/>
    <property type="molecule type" value="Genomic_DNA"/>
</dbReference>
<name>A0A3D9DRM5_9GAMM</name>
<gene>
    <name evidence="1" type="ORF">C8D72_3467</name>
</gene>
<dbReference type="RefSeq" id="WP_115855674.1">
    <property type="nucleotide sequence ID" value="NZ_QRDJ01000013.1"/>
</dbReference>
<protein>
    <submittedName>
        <fullName evidence="1">Uncharacterized protein</fullName>
    </submittedName>
</protein>
<keyword evidence="2" id="KW-1185">Reference proteome</keyword>
<reference evidence="1 2" key="1">
    <citation type="submission" date="2018-07" db="EMBL/GenBank/DDBJ databases">
        <title>Genomic Encyclopedia of Type Strains, Phase IV (KMG-IV): sequencing the most valuable type-strain genomes for metagenomic binning, comparative biology and taxonomic classification.</title>
        <authorList>
            <person name="Goeker M."/>
        </authorList>
    </citation>
    <scope>NUCLEOTIDE SEQUENCE [LARGE SCALE GENOMIC DNA]</scope>
    <source>
        <strain evidence="1 2">DSM 14324</strain>
    </source>
</reference>